<keyword evidence="3 5" id="KW-1133">Transmembrane helix</keyword>
<evidence type="ECO:0000256" key="1">
    <source>
        <dbReference type="ARBA" id="ARBA00004141"/>
    </source>
</evidence>
<dbReference type="RefSeq" id="WP_097782277.1">
    <property type="nucleotide sequence ID" value="NZ_NMTV01000001.1"/>
</dbReference>
<dbReference type="Proteomes" id="UP000219901">
    <property type="component" value="Unassembled WGS sequence"/>
</dbReference>
<dbReference type="PANTHER" id="PTHR43021">
    <property type="entry name" value="NA(+)/H(+) ANTIPORTER-RELATED"/>
    <property type="match status" value="1"/>
</dbReference>
<dbReference type="Pfam" id="PF00999">
    <property type="entry name" value="Na_H_Exchanger"/>
    <property type="match status" value="1"/>
</dbReference>
<feature type="transmembrane region" description="Helical" evidence="5">
    <location>
        <begin position="65"/>
        <end position="85"/>
    </location>
</feature>
<keyword evidence="4 5" id="KW-0472">Membrane</keyword>
<feature type="transmembrane region" description="Helical" evidence="5">
    <location>
        <begin position="97"/>
        <end position="121"/>
    </location>
</feature>
<feature type="transmembrane region" description="Helical" evidence="5">
    <location>
        <begin position="236"/>
        <end position="255"/>
    </location>
</feature>
<evidence type="ECO:0000256" key="4">
    <source>
        <dbReference type="ARBA" id="ARBA00023136"/>
    </source>
</evidence>
<dbReference type="InterPro" id="IPR038770">
    <property type="entry name" value="Na+/solute_symporter_sf"/>
</dbReference>
<evidence type="ECO:0000313" key="8">
    <source>
        <dbReference type="Proteomes" id="UP000219901"/>
    </source>
</evidence>
<evidence type="ECO:0000256" key="2">
    <source>
        <dbReference type="ARBA" id="ARBA00022692"/>
    </source>
</evidence>
<name>A0A2A7A4F8_9FIRM</name>
<feature type="transmembrane region" description="Helical" evidence="5">
    <location>
        <begin position="353"/>
        <end position="373"/>
    </location>
</feature>
<feature type="transmembrane region" description="Helical" evidence="5">
    <location>
        <begin position="204"/>
        <end position="224"/>
    </location>
</feature>
<evidence type="ECO:0000313" key="7">
    <source>
        <dbReference type="EMBL" id="PDX73996.1"/>
    </source>
</evidence>
<feature type="transmembrane region" description="Helical" evidence="5">
    <location>
        <begin position="163"/>
        <end position="184"/>
    </location>
</feature>
<comment type="subcellular location">
    <subcellularLocation>
        <location evidence="1">Membrane</location>
        <topology evidence="1">Multi-pass membrane protein</topology>
    </subcellularLocation>
</comment>
<sequence>MEQMLICLSLALIAGLLMSRAAKAVRLPAVTAYLLTGLLLGPFFLGRLGLSRFGFGFGSLAAVEGYGILTQVALGFIAFVIGNEFRLSALKHMGRRAVTVGVAQAVITTALVDIALVALHFARPDVISLASAITLGSIAAATAPAATLMVVKQYKADGPLTKLLLMVVAIDDAVGLVLFSASYGVANALEQGRIDPMSVVLEPLLEIALSLALGAAAGYLLNLLEVYFHSRSKRMSLSVAFVLLTVGLSMTKFEINGTRCGFSLLLVCMMTGTVFCNVCPTSDELMDRLDRWVSPINILFFVLSGAELDLTILTNPMVLLIGVVYIVARSAGKISGSYLSCRATSCSPAIQKYLGITLLPQAGVALGMAATAAELSDGHMVRNVVLFSVLVYELVGPTLTKISLVAAGEIRPEGRTNARVENQPEAPVELS</sequence>
<evidence type="ECO:0000256" key="3">
    <source>
        <dbReference type="ARBA" id="ARBA00022989"/>
    </source>
</evidence>
<feature type="transmembrane region" description="Helical" evidence="5">
    <location>
        <begin position="261"/>
        <end position="280"/>
    </location>
</feature>
<dbReference type="PANTHER" id="PTHR43021:SF2">
    <property type="entry name" value="CATION_H+ EXCHANGER DOMAIN-CONTAINING PROTEIN"/>
    <property type="match status" value="1"/>
</dbReference>
<dbReference type="GO" id="GO:0015297">
    <property type="term" value="F:antiporter activity"/>
    <property type="evidence" value="ECO:0007669"/>
    <property type="project" value="InterPro"/>
</dbReference>
<dbReference type="GO" id="GO:0016020">
    <property type="term" value="C:membrane"/>
    <property type="evidence" value="ECO:0007669"/>
    <property type="project" value="UniProtKB-SubCell"/>
</dbReference>
<accession>A0A2A7A4F8</accession>
<reference evidence="7 8" key="1">
    <citation type="journal article" date="2017" name="Front. Microbiol.">
        <title>New Insights into the Diversity of the Genus Faecalibacterium.</title>
        <authorList>
            <person name="Benevides L."/>
            <person name="Burman S."/>
            <person name="Martin R."/>
            <person name="Robert V."/>
            <person name="Thomas M."/>
            <person name="Miquel S."/>
            <person name="Chain F."/>
            <person name="Sokol H."/>
            <person name="Bermudez-Humaran L.G."/>
            <person name="Morrison M."/>
            <person name="Langella P."/>
            <person name="Azevedo V.A."/>
            <person name="Chatel J.M."/>
            <person name="Soares S."/>
        </authorList>
    </citation>
    <scope>NUCLEOTIDE SEQUENCE [LARGE SCALE GENOMIC DNA]</scope>
    <source>
        <strain evidence="7 8">CNCM I 4546</strain>
    </source>
</reference>
<organism evidence="7 8">
    <name type="scientific">Faecalibacterium prausnitzii</name>
    <dbReference type="NCBI Taxonomy" id="853"/>
    <lineage>
        <taxon>Bacteria</taxon>
        <taxon>Bacillati</taxon>
        <taxon>Bacillota</taxon>
        <taxon>Clostridia</taxon>
        <taxon>Eubacteriales</taxon>
        <taxon>Oscillospiraceae</taxon>
        <taxon>Faecalibacterium</taxon>
    </lineage>
</organism>
<dbReference type="InterPro" id="IPR006153">
    <property type="entry name" value="Cation/H_exchanger_TM"/>
</dbReference>
<feature type="domain" description="Cation/H+ exchanger transmembrane" evidence="6">
    <location>
        <begin position="10"/>
        <end position="402"/>
    </location>
</feature>
<gene>
    <name evidence="7" type="ORF">CGS55_00035</name>
</gene>
<evidence type="ECO:0000259" key="6">
    <source>
        <dbReference type="Pfam" id="PF00999"/>
    </source>
</evidence>
<comment type="caution">
    <text evidence="7">The sequence shown here is derived from an EMBL/GenBank/DDBJ whole genome shotgun (WGS) entry which is preliminary data.</text>
</comment>
<protein>
    <submittedName>
        <fullName evidence="7">Sodium:proton antiporter</fullName>
    </submittedName>
</protein>
<keyword evidence="2 5" id="KW-0812">Transmembrane</keyword>
<dbReference type="AlphaFoldDB" id="A0A2A7A4F8"/>
<proteinExistence type="predicted"/>
<feature type="transmembrane region" description="Helical" evidence="5">
    <location>
        <begin position="385"/>
        <end position="407"/>
    </location>
</feature>
<dbReference type="Gene3D" id="1.20.1530.20">
    <property type="match status" value="1"/>
</dbReference>
<dbReference type="EMBL" id="NMTV01000001">
    <property type="protein sequence ID" value="PDX73996.1"/>
    <property type="molecule type" value="Genomic_DNA"/>
</dbReference>
<feature type="transmembrane region" description="Helical" evidence="5">
    <location>
        <begin position="319"/>
        <end position="341"/>
    </location>
</feature>
<feature type="transmembrane region" description="Helical" evidence="5">
    <location>
        <begin position="127"/>
        <end position="151"/>
    </location>
</feature>
<evidence type="ECO:0000256" key="5">
    <source>
        <dbReference type="SAM" id="Phobius"/>
    </source>
</evidence>
<dbReference type="GO" id="GO:1902600">
    <property type="term" value="P:proton transmembrane transport"/>
    <property type="evidence" value="ECO:0007669"/>
    <property type="project" value="InterPro"/>
</dbReference>